<feature type="chain" id="PRO_5037556722" evidence="1">
    <location>
        <begin position="21"/>
        <end position="167"/>
    </location>
</feature>
<dbReference type="RefSeq" id="WP_209358613.1">
    <property type="nucleotide sequence ID" value="NZ_JAGISH010000001.1"/>
</dbReference>
<feature type="signal peptide" evidence="1">
    <location>
        <begin position="1"/>
        <end position="20"/>
    </location>
</feature>
<name>A0A940RYR1_9RHOB</name>
<evidence type="ECO:0000256" key="1">
    <source>
        <dbReference type="SAM" id="SignalP"/>
    </source>
</evidence>
<dbReference type="AlphaFoldDB" id="A0A940RYR1"/>
<keyword evidence="1" id="KW-0732">Signal</keyword>
<reference evidence="3" key="1">
    <citation type="submission" date="2021-03" db="EMBL/GenBank/DDBJ databases">
        <title>Sagittula salina sp. nov. strain M10.9X isolated from the marine waste.</title>
        <authorList>
            <person name="Satari L."/>
            <person name="Molina-Menor E."/>
            <person name="Vidal-Verdu A."/>
            <person name="Pascual J."/>
            <person name="Pereto J."/>
            <person name="Porcar M."/>
        </authorList>
    </citation>
    <scope>NUCLEOTIDE SEQUENCE</scope>
    <source>
        <strain evidence="3">M10.9X</strain>
    </source>
</reference>
<protein>
    <submittedName>
        <fullName evidence="3">DUF2314 domain-containing protein</fullName>
    </submittedName>
</protein>
<comment type="caution">
    <text evidence="3">The sequence shown here is derived from an EMBL/GenBank/DDBJ whole genome shotgun (WGS) entry which is preliminary data.</text>
</comment>
<sequence length="167" mass="18382">MFTPLRPLALLACLATPLLAQEAALETAEDDPALRAAIMDARSHLDVVLSRLTGEEGGLHPALNLKVALPVQHFDVDSEVLWVDRIARDGEGYTGHLANQPAHLPGHQMGDRVRFGRAQIVDWSVLGEDGRMSGHYTTRVLMRAMTRTQAGQIRDMLSADPMPEAWR</sequence>
<feature type="domain" description="DUF2314" evidence="2">
    <location>
        <begin position="31"/>
        <end position="149"/>
    </location>
</feature>
<accession>A0A940RYR1</accession>
<keyword evidence="4" id="KW-1185">Reference proteome</keyword>
<dbReference type="Pfam" id="PF10077">
    <property type="entry name" value="DUF2314"/>
    <property type="match status" value="1"/>
</dbReference>
<proteinExistence type="predicted"/>
<gene>
    <name evidence="3" type="ORF">J5474_01440</name>
</gene>
<evidence type="ECO:0000313" key="3">
    <source>
        <dbReference type="EMBL" id="MBP0481158.1"/>
    </source>
</evidence>
<dbReference type="EMBL" id="JAGISH010000001">
    <property type="protein sequence ID" value="MBP0481158.1"/>
    <property type="molecule type" value="Genomic_DNA"/>
</dbReference>
<evidence type="ECO:0000313" key="4">
    <source>
        <dbReference type="Proteomes" id="UP000675940"/>
    </source>
</evidence>
<organism evidence="3 4">
    <name type="scientific">Sagittula salina</name>
    <dbReference type="NCBI Taxonomy" id="2820268"/>
    <lineage>
        <taxon>Bacteria</taxon>
        <taxon>Pseudomonadati</taxon>
        <taxon>Pseudomonadota</taxon>
        <taxon>Alphaproteobacteria</taxon>
        <taxon>Rhodobacterales</taxon>
        <taxon>Roseobacteraceae</taxon>
        <taxon>Sagittula</taxon>
    </lineage>
</organism>
<evidence type="ECO:0000259" key="2">
    <source>
        <dbReference type="Pfam" id="PF10077"/>
    </source>
</evidence>
<dbReference type="Proteomes" id="UP000675940">
    <property type="component" value="Unassembled WGS sequence"/>
</dbReference>
<dbReference type="InterPro" id="IPR018756">
    <property type="entry name" value="DUF2314"/>
</dbReference>